<dbReference type="InterPro" id="IPR011690">
    <property type="entry name" value="P_starv_induced_PsiF"/>
</dbReference>
<dbReference type="EMBL" id="JAPMXC010000010">
    <property type="protein sequence ID" value="MCY0389054.1"/>
    <property type="molecule type" value="Genomic_DNA"/>
</dbReference>
<protein>
    <submittedName>
        <fullName evidence="2">PsiF family protein</fullName>
    </submittedName>
</protein>
<keyword evidence="3" id="KW-1185">Reference proteome</keyword>
<dbReference type="Pfam" id="PF07769">
    <property type="entry name" value="PsiF_repeat"/>
    <property type="match status" value="2"/>
</dbReference>
<comment type="caution">
    <text evidence="2">The sequence shown here is derived from an EMBL/GenBank/DDBJ whole genome shotgun (WGS) entry which is preliminary data.</text>
</comment>
<organism evidence="2 3">
    <name type="scientific">Robbsia betulipollinis</name>
    <dbReference type="NCBI Taxonomy" id="2981849"/>
    <lineage>
        <taxon>Bacteria</taxon>
        <taxon>Pseudomonadati</taxon>
        <taxon>Pseudomonadota</taxon>
        <taxon>Betaproteobacteria</taxon>
        <taxon>Burkholderiales</taxon>
        <taxon>Burkholderiaceae</taxon>
        <taxon>Robbsia</taxon>
    </lineage>
</organism>
<sequence>MLVTALPVHAQGAPSRMAECNHQSAGKSGADRKAFMHDCLSNKPAPPPSRQDKMRMCNHDATGRKGDDRKAFMKDCLSNH</sequence>
<feature type="region of interest" description="Disordered" evidence="1">
    <location>
        <begin position="10"/>
        <end position="65"/>
    </location>
</feature>
<dbReference type="Proteomes" id="UP001082899">
    <property type="component" value="Unassembled WGS sequence"/>
</dbReference>
<gene>
    <name evidence="2" type="ORF">OVY01_18025</name>
</gene>
<feature type="compositionally biased region" description="Basic and acidic residues" evidence="1">
    <location>
        <begin position="50"/>
        <end position="65"/>
    </location>
</feature>
<evidence type="ECO:0000313" key="2">
    <source>
        <dbReference type="EMBL" id="MCY0389054.1"/>
    </source>
</evidence>
<evidence type="ECO:0000256" key="1">
    <source>
        <dbReference type="SAM" id="MobiDB-lite"/>
    </source>
</evidence>
<proteinExistence type="predicted"/>
<accession>A0ABT3ZR67</accession>
<name>A0ABT3ZR67_9BURK</name>
<evidence type="ECO:0000313" key="3">
    <source>
        <dbReference type="Proteomes" id="UP001082899"/>
    </source>
</evidence>
<reference evidence="2" key="1">
    <citation type="submission" date="2022-11" db="EMBL/GenBank/DDBJ databases">
        <title>Robbsia betulipollinis sp. nov., isolated from pollen of birch (Betula pendula).</title>
        <authorList>
            <person name="Shi H."/>
            <person name="Ambika Manirajan B."/>
            <person name="Ratering S."/>
            <person name="Geissler-Plaum R."/>
            <person name="Schnell S."/>
        </authorList>
    </citation>
    <scope>NUCLEOTIDE SEQUENCE</scope>
    <source>
        <strain evidence="2">Bb-Pol-6</strain>
    </source>
</reference>